<keyword evidence="4 7" id="KW-0210">Decarboxylase</keyword>
<comment type="similarity">
    <text evidence="2 7 9">Belongs to the uroporphyrinogen decarboxylase family.</text>
</comment>
<name>A0A934Q554_9MICO</name>
<evidence type="ECO:0000256" key="2">
    <source>
        <dbReference type="ARBA" id="ARBA00009935"/>
    </source>
</evidence>
<feature type="binding site" evidence="7">
    <location>
        <begin position="38"/>
        <end position="42"/>
    </location>
    <ligand>
        <name>substrate</name>
    </ligand>
</feature>
<dbReference type="AlphaFoldDB" id="A0A934Q554"/>
<dbReference type="RefSeq" id="WP_200113288.1">
    <property type="nucleotide sequence ID" value="NZ_JAEHOH010000001.1"/>
</dbReference>
<evidence type="ECO:0000256" key="7">
    <source>
        <dbReference type="HAMAP-Rule" id="MF_00218"/>
    </source>
</evidence>
<dbReference type="Proteomes" id="UP000608530">
    <property type="component" value="Unassembled WGS sequence"/>
</dbReference>
<dbReference type="Pfam" id="PF01208">
    <property type="entry name" value="URO-D"/>
    <property type="match status" value="1"/>
</dbReference>
<feature type="binding site" evidence="7">
    <location>
        <position position="222"/>
    </location>
    <ligand>
        <name>substrate</name>
    </ligand>
</feature>
<comment type="catalytic activity">
    <reaction evidence="7 8">
        <text>uroporphyrinogen III + 4 H(+) = coproporphyrinogen III + 4 CO2</text>
        <dbReference type="Rhea" id="RHEA:19865"/>
        <dbReference type="ChEBI" id="CHEBI:15378"/>
        <dbReference type="ChEBI" id="CHEBI:16526"/>
        <dbReference type="ChEBI" id="CHEBI:57308"/>
        <dbReference type="ChEBI" id="CHEBI:57309"/>
        <dbReference type="EC" id="4.1.1.37"/>
    </reaction>
</comment>
<keyword evidence="7" id="KW-0963">Cytoplasm</keyword>
<dbReference type="InterPro" id="IPR006361">
    <property type="entry name" value="Uroporphyrinogen_deCO2ase_HemE"/>
</dbReference>
<dbReference type="SUPFAM" id="SSF51726">
    <property type="entry name" value="UROD/MetE-like"/>
    <property type="match status" value="1"/>
</dbReference>
<protein>
    <recommendedName>
        <fullName evidence="3 7">Uroporphyrinogen decarboxylase</fullName>
        <shortName evidence="7">UPD</shortName>
        <shortName evidence="7">URO-D</shortName>
        <ecNumber evidence="3 7">4.1.1.37</ecNumber>
    </recommendedName>
</protein>
<dbReference type="GO" id="GO:0005829">
    <property type="term" value="C:cytosol"/>
    <property type="evidence" value="ECO:0007669"/>
    <property type="project" value="TreeGrafter"/>
</dbReference>
<dbReference type="EMBL" id="JAEHOH010000001">
    <property type="protein sequence ID" value="MBK0417818.1"/>
    <property type="molecule type" value="Genomic_DNA"/>
</dbReference>
<comment type="subunit">
    <text evidence="7">Homodimer.</text>
</comment>
<keyword evidence="5 7" id="KW-0456">Lyase</keyword>
<dbReference type="PANTHER" id="PTHR21091">
    <property type="entry name" value="METHYLTETRAHYDROFOLATE:HOMOCYSTEINE METHYLTRANSFERASE RELATED"/>
    <property type="match status" value="1"/>
</dbReference>
<evidence type="ECO:0000313" key="12">
    <source>
        <dbReference type="EMBL" id="MBK0417818.1"/>
    </source>
</evidence>
<dbReference type="PROSITE" id="PS00907">
    <property type="entry name" value="UROD_2"/>
    <property type="match status" value="1"/>
</dbReference>
<evidence type="ECO:0000256" key="5">
    <source>
        <dbReference type="ARBA" id="ARBA00023239"/>
    </source>
</evidence>
<dbReference type="HAMAP" id="MF_00218">
    <property type="entry name" value="URO_D"/>
    <property type="match status" value="1"/>
</dbReference>
<feature type="domain" description="Uroporphyrinogen decarboxylase (URO-D)" evidence="10">
    <location>
        <begin position="33"/>
        <end position="42"/>
    </location>
</feature>
<evidence type="ECO:0000313" key="13">
    <source>
        <dbReference type="Proteomes" id="UP000608530"/>
    </source>
</evidence>
<evidence type="ECO:0000256" key="9">
    <source>
        <dbReference type="RuleBase" id="RU004169"/>
    </source>
</evidence>
<evidence type="ECO:0000256" key="3">
    <source>
        <dbReference type="ARBA" id="ARBA00012288"/>
    </source>
</evidence>
<dbReference type="PROSITE" id="PS00906">
    <property type="entry name" value="UROD_1"/>
    <property type="match status" value="1"/>
</dbReference>
<feature type="domain" description="Uroporphyrinogen decarboxylase (URO-D)" evidence="11">
    <location>
        <begin position="155"/>
        <end position="171"/>
    </location>
</feature>
<dbReference type="Gene3D" id="3.20.20.210">
    <property type="match status" value="1"/>
</dbReference>
<keyword evidence="6 7" id="KW-0627">Porphyrin biosynthesis</keyword>
<reference evidence="12" key="1">
    <citation type="submission" date="2020-12" db="EMBL/GenBank/DDBJ databases">
        <title>Leucobacter sp. CAS1, isolated from Chromium sludge.</title>
        <authorList>
            <person name="Xu Z."/>
        </authorList>
    </citation>
    <scope>NUCLEOTIDE SEQUENCE</scope>
    <source>
        <strain evidence="12">CSA1</strain>
    </source>
</reference>
<comment type="pathway">
    <text evidence="1 7 8">Porphyrin-containing compound metabolism; protoporphyrin-IX biosynthesis; coproporphyrinogen-III from 5-aminolevulinate: step 4/4.</text>
</comment>
<dbReference type="GO" id="GO:0006782">
    <property type="term" value="P:protoporphyrinogen IX biosynthetic process"/>
    <property type="evidence" value="ECO:0007669"/>
    <property type="project" value="UniProtKB-UniRule"/>
</dbReference>
<dbReference type="NCBIfam" id="TIGR01464">
    <property type="entry name" value="hemE"/>
    <property type="match status" value="1"/>
</dbReference>
<comment type="subcellular location">
    <subcellularLocation>
        <location evidence="7">Cytoplasm</location>
    </subcellularLocation>
</comment>
<dbReference type="GO" id="GO:0004853">
    <property type="term" value="F:uroporphyrinogen decarboxylase activity"/>
    <property type="evidence" value="ECO:0007669"/>
    <property type="project" value="UniProtKB-UniRule"/>
</dbReference>
<keyword evidence="13" id="KW-1185">Reference proteome</keyword>
<feature type="binding site" evidence="7">
    <location>
        <position position="87"/>
    </location>
    <ligand>
        <name>substrate</name>
    </ligand>
</feature>
<accession>A0A934Q554</accession>
<evidence type="ECO:0000259" key="11">
    <source>
        <dbReference type="PROSITE" id="PS00907"/>
    </source>
</evidence>
<dbReference type="InterPro" id="IPR038071">
    <property type="entry name" value="UROD/MetE-like_sf"/>
</dbReference>
<evidence type="ECO:0000259" key="10">
    <source>
        <dbReference type="PROSITE" id="PS00906"/>
    </source>
</evidence>
<evidence type="ECO:0000256" key="1">
    <source>
        <dbReference type="ARBA" id="ARBA00004804"/>
    </source>
</evidence>
<comment type="caution">
    <text evidence="7">Lacks conserved residue(s) required for the propagation of feature annotation.</text>
</comment>
<evidence type="ECO:0000256" key="6">
    <source>
        <dbReference type="ARBA" id="ARBA00023244"/>
    </source>
</evidence>
<comment type="caution">
    <text evidence="12">The sequence shown here is derived from an EMBL/GenBank/DDBJ whole genome shotgun (WGS) entry which is preliminary data.</text>
</comment>
<proteinExistence type="inferred from homology"/>
<evidence type="ECO:0000256" key="4">
    <source>
        <dbReference type="ARBA" id="ARBA00022793"/>
    </source>
</evidence>
<evidence type="ECO:0000256" key="8">
    <source>
        <dbReference type="RuleBase" id="RU000554"/>
    </source>
</evidence>
<organism evidence="12 13">
    <name type="scientific">Leucobacter chromiisoli</name>
    <dbReference type="NCBI Taxonomy" id="2796471"/>
    <lineage>
        <taxon>Bacteria</taxon>
        <taxon>Bacillati</taxon>
        <taxon>Actinomycetota</taxon>
        <taxon>Actinomycetes</taxon>
        <taxon>Micrococcales</taxon>
        <taxon>Microbacteriaceae</taxon>
        <taxon>Leucobacter</taxon>
    </lineage>
</organism>
<feature type="binding site" evidence="7">
    <location>
        <position position="167"/>
    </location>
    <ligand>
        <name>substrate</name>
    </ligand>
</feature>
<feature type="site" description="Transition state stabilizer" evidence="7">
    <location>
        <position position="87"/>
    </location>
</feature>
<dbReference type="CDD" id="cd00717">
    <property type="entry name" value="URO-D"/>
    <property type="match status" value="1"/>
</dbReference>
<feature type="binding site" evidence="7">
    <location>
        <position position="337"/>
    </location>
    <ligand>
        <name>substrate</name>
    </ligand>
</feature>
<comment type="function">
    <text evidence="7">Catalyzes the decarboxylation of four acetate groups of uroporphyrinogen-III to yield coproporphyrinogen-III.</text>
</comment>
<dbReference type="PANTHER" id="PTHR21091:SF169">
    <property type="entry name" value="UROPORPHYRINOGEN DECARBOXYLASE"/>
    <property type="match status" value="1"/>
</dbReference>
<dbReference type="EC" id="4.1.1.37" evidence="3 7"/>
<gene>
    <name evidence="7 12" type="primary">hemE</name>
    <name evidence="12" type="ORF">JD276_02055</name>
</gene>
<sequence>MNTLTASHPLVDGRTSAAPLVRALRGDRPERMPVWFMRQAGRSLPEYRAIRADTRMLDACLDPALASEITLQPVRRHGVDAAVFFSDIVVPLLLAGVEVDLVAGRGPVFPHPVRTAADVARCRAEFGADRLSEALEPVREAVRLTVAELGATPLIGFAGAPFTLAAYLVEGGPSRDHLRARTLMHADPETWRELLDWAAELSGAFLEAQVQAGASAVQLFDSWAGSLSVADYRERVAPASRRALEPVQRIGTVPSIHFAVGSGHLLEELAAVGTSAVGVDWRTPLDEASRRLGDAVPLQGNLDPAYLGAPEDTLKAHLEDVLQRGSRAPAHVLNLGHGVPPETDPAVLTRIVELAHER</sequence>
<dbReference type="InterPro" id="IPR000257">
    <property type="entry name" value="Uroporphyrinogen_deCOase"/>
</dbReference>